<dbReference type="SUPFAM" id="SSF54862">
    <property type="entry name" value="4Fe-4S ferredoxins"/>
    <property type="match status" value="2"/>
</dbReference>
<protein>
    <submittedName>
        <fullName evidence="2">DUF362 domain-containing protein</fullName>
    </submittedName>
</protein>
<evidence type="ECO:0000259" key="1">
    <source>
        <dbReference type="PROSITE" id="PS51379"/>
    </source>
</evidence>
<dbReference type="Proteomes" id="UP000769766">
    <property type="component" value="Unassembled WGS sequence"/>
</dbReference>
<sequence>MASKVYFMDDRASGVKESLVAKMLTVFDAAGFADIIKPGDSVAIKLHMGEHNNTAYLRPVYVRALVDKIKSLGGDPFVVDTTTLLGLFASRATAVDYLKTAARNGFTLSSLGCPVIIGDGFIGNDDERVDLPEGFILQEQYVASAIALADAMIALSHFKGHPVGTYGGAIKNIGVGCASKRGKYNLHLSRHPKYGFHQRPLYPERCKGRACASWQSCEVCCPEGAIQITETTINWNRDKCHGCFACVGVLHCGAMEMIPDWFDATTAAIADSARAAVKTFAPGKVGFVTLAIDIVPWCDCVPFSDRPLIPNMGVFASYDPVAMDTACVKMAQQSEGILGSAAEEHDVMAPGTMKFAHCSSWMPGGAKSEDVQLNAGVYNGLGSKEHEVIEVGKTKATSNFLYVSQPLTPRFGEHMRVHPVFPAGGFKWIENVDLNKVR</sequence>
<dbReference type="InterPro" id="IPR017896">
    <property type="entry name" value="4Fe4S_Fe-S-bd"/>
</dbReference>
<name>A0A932CLZ0_UNCTE</name>
<dbReference type="PROSITE" id="PS51379">
    <property type="entry name" value="4FE4S_FER_2"/>
    <property type="match status" value="1"/>
</dbReference>
<dbReference type="Gene3D" id="3.30.70.20">
    <property type="match status" value="1"/>
</dbReference>
<dbReference type="EMBL" id="JACPRF010000053">
    <property type="protein sequence ID" value="MBI2875597.1"/>
    <property type="molecule type" value="Genomic_DNA"/>
</dbReference>
<reference evidence="2" key="1">
    <citation type="submission" date="2020-07" db="EMBL/GenBank/DDBJ databases">
        <title>Huge and variable diversity of episymbiotic CPR bacteria and DPANN archaea in groundwater ecosystems.</title>
        <authorList>
            <person name="He C.Y."/>
            <person name="Keren R."/>
            <person name="Whittaker M."/>
            <person name="Farag I.F."/>
            <person name="Doudna J."/>
            <person name="Cate J.H.D."/>
            <person name="Banfield J.F."/>
        </authorList>
    </citation>
    <scope>NUCLEOTIDE SEQUENCE</scope>
    <source>
        <strain evidence="2">NC_groundwater_672_Ag_B-0.1um_62_36</strain>
    </source>
</reference>
<evidence type="ECO:0000313" key="3">
    <source>
        <dbReference type="Proteomes" id="UP000769766"/>
    </source>
</evidence>
<dbReference type="Pfam" id="PF04015">
    <property type="entry name" value="DUF362"/>
    <property type="match status" value="1"/>
</dbReference>
<comment type="caution">
    <text evidence="2">The sequence shown here is derived from an EMBL/GenBank/DDBJ whole genome shotgun (WGS) entry which is preliminary data.</text>
</comment>
<organism evidence="2 3">
    <name type="scientific">Tectimicrobiota bacterium</name>
    <dbReference type="NCBI Taxonomy" id="2528274"/>
    <lineage>
        <taxon>Bacteria</taxon>
        <taxon>Pseudomonadati</taxon>
        <taxon>Nitrospinota/Tectimicrobiota group</taxon>
        <taxon>Candidatus Tectimicrobiota</taxon>
    </lineage>
</organism>
<dbReference type="InterPro" id="IPR007160">
    <property type="entry name" value="DUF362"/>
</dbReference>
<dbReference type="AlphaFoldDB" id="A0A932CLZ0"/>
<proteinExistence type="predicted"/>
<accession>A0A932CLZ0</accession>
<feature type="domain" description="4Fe-4S ferredoxin-type" evidence="1">
    <location>
        <begin position="231"/>
        <end position="260"/>
    </location>
</feature>
<gene>
    <name evidence="2" type="ORF">HYY20_01805</name>
</gene>
<evidence type="ECO:0000313" key="2">
    <source>
        <dbReference type="EMBL" id="MBI2875597.1"/>
    </source>
</evidence>